<dbReference type="PANTHER" id="PTHR21621">
    <property type="entry name" value="RIBOSOMAL PROTEIN S6 MODIFICATION PROTEIN"/>
    <property type="match status" value="1"/>
</dbReference>
<accession>A0ABN1DBW3</accession>
<dbReference type="GO" id="GO:0005840">
    <property type="term" value="C:ribosome"/>
    <property type="evidence" value="ECO:0007669"/>
    <property type="project" value="UniProtKB-KW"/>
</dbReference>
<dbReference type="InterPro" id="IPR041107">
    <property type="entry name" value="Rimk_N"/>
</dbReference>
<keyword evidence="12" id="KW-0689">Ribosomal protein</keyword>
<protein>
    <submittedName>
        <fullName evidence="12">30S ribosomal protein S6--L-glutamate ligase</fullName>
    </submittedName>
</protein>
<dbReference type="InterPro" id="IPR004666">
    <property type="entry name" value="Rp_bS6_RimK/Lys_biosynth_LsyX"/>
</dbReference>
<evidence type="ECO:0000259" key="11">
    <source>
        <dbReference type="PROSITE" id="PS50975"/>
    </source>
</evidence>
<reference evidence="12 13" key="1">
    <citation type="journal article" date="2019" name="Int. J. Syst. Evol. Microbiol.">
        <title>The Global Catalogue of Microorganisms (GCM) 10K type strain sequencing project: providing services to taxonomists for standard genome sequencing and annotation.</title>
        <authorList>
            <consortium name="The Broad Institute Genomics Platform"/>
            <consortium name="The Broad Institute Genome Sequencing Center for Infectious Disease"/>
            <person name="Wu L."/>
            <person name="Ma J."/>
        </authorList>
    </citation>
    <scope>NUCLEOTIDE SEQUENCE [LARGE SCALE GENOMIC DNA]</scope>
    <source>
        <strain evidence="12 13">JCM 14331</strain>
    </source>
</reference>
<dbReference type="NCBIfam" id="TIGR00768">
    <property type="entry name" value="rimK_fam"/>
    <property type="match status" value="1"/>
</dbReference>
<dbReference type="SUPFAM" id="SSF56059">
    <property type="entry name" value="Glutathione synthetase ATP-binding domain-like"/>
    <property type="match status" value="1"/>
</dbReference>
<dbReference type="PANTHER" id="PTHR21621:SF0">
    <property type="entry name" value="BETA-CITRYLGLUTAMATE SYNTHASE B-RELATED"/>
    <property type="match status" value="1"/>
</dbReference>
<keyword evidence="7" id="KW-0460">Magnesium</keyword>
<dbReference type="Pfam" id="PF18030">
    <property type="entry name" value="Rimk_N"/>
    <property type="match status" value="1"/>
</dbReference>
<dbReference type="InterPro" id="IPR013815">
    <property type="entry name" value="ATP_grasp_subdomain_1"/>
</dbReference>
<dbReference type="PROSITE" id="PS50975">
    <property type="entry name" value="ATP_GRASP"/>
    <property type="match status" value="1"/>
</dbReference>
<dbReference type="EMBL" id="BAAAEO010000001">
    <property type="protein sequence ID" value="GAA0539041.1"/>
    <property type="molecule type" value="Genomic_DNA"/>
</dbReference>
<keyword evidence="12" id="KW-0687">Ribonucleoprotein</keyword>
<evidence type="ECO:0000256" key="9">
    <source>
        <dbReference type="ARBA" id="ARBA00023211"/>
    </source>
</evidence>
<dbReference type="InterPro" id="IPR011761">
    <property type="entry name" value="ATP-grasp"/>
</dbReference>
<comment type="cofactor">
    <cofactor evidence="2">
        <name>Mg(2+)</name>
        <dbReference type="ChEBI" id="CHEBI:18420"/>
    </cofactor>
</comment>
<comment type="cofactor">
    <cofactor evidence="1">
        <name>Mn(2+)</name>
        <dbReference type="ChEBI" id="CHEBI:29035"/>
    </cofactor>
</comment>
<dbReference type="Gene3D" id="3.30.1490.20">
    <property type="entry name" value="ATP-grasp fold, A domain"/>
    <property type="match status" value="1"/>
</dbReference>
<evidence type="ECO:0000256" key="10">
    <source>
        <dbReference type="PROSITE-ProRule" id="PRU00409"/>
    </source>
</evidence>
<keyword evidence="13" id="KW-1185">Reference proteome</keyword>
<organism evidence="12 13">
    <name type="scientific">Rheinheimera aquimaris</name>
    <dbReference type="NCBI Taxonomy" id="412437"/>
    <lineage>
        <taxon>Bacteria</taxon>
        <taxon>Pseudomonadati</taxon>
        <taxon>Pseudomonadota</taxon>
        <taxon>Gammaproteobacteria</taxon>
        <taxon>Chromatiales</taxon>
        <taxon>Chromatiaceae</taxon>
        <taxon>Rheinheimera</taxon>
    </lineage>
</organism>
<keyword evidence="3 12" id="KW-0436">Ligase</keyword>
<dbReference type="RefSeq" id="WP_226765754.1">
    <property type="nucleotide sequence ID" value="NZ_BAAAEO010000001.1"/>
</dbReference>
<sequence>MNICILSTDQVKDDHRLLEAAKARGHTAELYNIRDISMVLSTEKPMIYWRDKNITKAFDAIIPRLNVNFTDYGTNVLQQFICSQTYVSESPAALRLGRDKLKCLQYLLARGLPFPATGIAYNPQGFQELANVIGLPMIIKLIESTEGTGIFLVHSLKEMDNIVKTFSQLGASYIIQRFVKEASGTDIRAFVVGGKVVASMCRRSQDGDFRSNVSLGGHSEPYQLSADEEEMVLSATASIGMNVAGVDFVCSDQGPLLLEINVSPDFTGEQGIESITGVDIAGAIIDYAVSQVHRFYEQRYSSAKVLESQRGILCADG</sequence>
<evidence type="ECO:0000313" key="12">
    <source>
        <dbReference type="EMBL" id="GAA0539041.1"/>
    </source>
</evidence>
<keyword evidence="5 10" id="KW-0547">Nucleotide-binding</keyword>
<dbReference type="Pfam" id="PF08443">
    <property type="entry name" value="RimK"/>
    <property type="match status" value="1"/>
</dbReference>
<dbReference type="InterPro" id="IPR013651">
    <property type="entry name" value="ATP-grasp_RimK-type"/>
</dbReference>
<keyword evidence="4" id="KW-0479">Metal-binding</keyword>
<evidence type="ECO:0000256" key="1">
    <source>
        <dbReference type="ARBA" id="ARBA00001936"/>
    </source>
</evidence>
<keyword evidence="8" id="KW-0648">Protein biosynthesis</keyword>
<dbReference type="GO" id="GO:0016874">
    <property type="term" value="F:ligase activity"/>
    <property type="evidence" value="ECO:0007669"/>
    <property type="project" value="UniProtKB-KW"/>
</dbReference>
<gene>
    <name evidence="12" type="primary">rimK_1</name>
    <name evidence="12" type="ORF">GCM10009098_03220</name>
</gene>
<comment type="caution">
    <text evidence="12">The sequence shown here is derived from an EMBL/GenBank/DDBJ whole genome shotgun (WGS) entry which is preliminary data.</text>
</comment>
<evidence type="ECO:0000256" key="6">
    <source>
        <dbReference type="ARBA" id="ARBA00022840"/>
    </source>
</evidence>
<evidence type="ECO:0000256" key="4">
    <source>
        <dbReference type="ARBA" id="ARBA00022723"/>
    </source>
</evidence>
<keyword evidence="6 10" id="KW-0067">ATP-binding</keyword>
<evidence type="ECO:0000256" key="2">
    <source>
        <dbReference type="ARBA" id="ARBA00001946"/>
    </source>
</evidence>
<evidence type="ECO:0000256" key="8">
    <source>
        <dbReference type="ARBA" id="ARBA00022917"/>
    </source>
</evidence>
<evidence type="ECO:0000256" key="3">
    <source>
        <dbReference type="ARBA" id="ARBA00022598"/>
    </source>
</evidence>
<dbReference type="Proteomes" id="UP001501169">
    <property type="component" value="Unassembled WGS sequence"/>
</dbReference>
<keyword evidence="9" id="KW-0464">Manganese</keyword>
<evidence type="ECO:0000313" key="13">
    <source>
        <dbReference type="Proteomes" id="UP001501169"/>
    </source>
</evidence>
<feature type="domain" description="ATP-grasp" evidence="11">
    <location>
        <begin position="104"/>
        <end position="289"/>
    </location>
</feature>
<dbReference type="Gene3D" id="3.30.470.20">
    <property type="entry name" value="ATP-grasp fold, B domain"/>
    <property type="match status" value="1"/>
</dbReference>
<evidence type="ECO:0000256" key="7">
    <source>
        <dbReference type="ARBA" id="ARBA00022842"/>
    </source>
</evidence>
<dbReference type="Gene3D" id="3.40.50.20">
    <property type="match status" value="1"/>
</dbReference>
<name>A0ABN1DBW3_9GAMM</name>
<proteinExistence type="predicted"/>
<evidence type="ECO:0000256" key="5">
    <source>
        <dbReference type="ARBA" id="ARBA00022741"/>
    </source>
</evidence>